<organism evidence="1 2">
    <name type="scientific">Butyricicoccus faecihominis</name>
    <dbReference type="NCBI Taxonomy" id="1712515"/>
    <lineage>
        <taxon>Bacteria</taxon>
        <taxon>Bacillati</taxon>
        <taxon>Bacillota</taxon>
        <taxon>Clostridia</taxon>
        <taxon>Eubacteriales</taxon>
        <taxon>Butyricicoccaceae</taxon>
        <taxon>Butyricicoccus</taxon>
    </lineage>
</organism>
<dbReference type="EMBL" id="BLYJ01000025">
    <property type="protein sequence ID" value="GFO88780.1"/>
    <property type="molecule type" value="Genomic_DNA"/>
</dbReference>
<sequence>MSVCEGYRYVYLPTDGTTHVSLQIYFEDWQKKQWTTKGVADWEGGIWKITYQPCVRCAEQLLTRKKQICKP</sequence>
<dbReference type="Proteomes" id="UP000620147">
    <property type="component" value="Unassembled WGS sequence"/>
</dbReference>
<evidence type="ECO:0000313" key="1">
    <source>
        <dbReference type="EMBL" id="GFO88780.1"/>
    </source>
</evidence>
<protein>
    <submittedName>
        <fullName evidence="1">Uncharacterized protein</fullName>
    </submittedName>
</protein>
<proteinExistence type="predicted"/>
<keyword evidence="2" id="KW-1185">Reference proteome</keyword>
<comment type="caution">
    <text evidence="1">The sequence shown here is derived from an EMBL/GenBank/DDBJ whole genome shotgun (WGS) entry which is preliminary data.</text>
</comment>
<accession>A0ABQ1E1H4</accession>
<evidence type="ECO:0000313" key="2">
    <source>
        <dbReference type="Proteomes" id="UP000620147"/>
    </source>
</evidence>
<reference evidence="1 2" key="1">
    <citation type="submission" date="2020-06" db="EMBL/GenBank/DDBJ databases">
        <title>Characterization of fructooligosaccharide metabolism and fructooligosaccharide-degrading enzymes in human commensal butyrate producers.</title>
        <authorList>
            <person name="Tanno H."/>
            <person name="Fujii T."/>
            <person name="Hirano K."/>
            <person name="Maeno S."/>
            <person name="Tonozuka T."/>
            <person name="Sakamoto M."/>
            <person name="Ohkuma M."/>
            <person name="Tochio T."/>
            <person name="Endo A."/>
        </authorList>
    </citation>
    <scope>NUCLEOTIDE SEQUENCE [LARGE SCALE GENOMIC DNA]</scope>
    <source>
        <strain evidence="1 2">JCM 31056</strain>
    </source>
</reference>
<gene>
    <name evidence="1" type="ORF">BUFA31_19440</name>
</gene>
<name>A0ABQ1E1H4_9FIRM</name>